<comment type="similarity">
    <text evidence="2">In the C-terminal section; belongs to the peptidase M41 family.</text>
</comment>
<evidence type="ECO:0000256" key="2">
    <source>
        <dbReference type="ARBA" id="ARBA00010044"/>
    </source>
</evidence>
<keyword evidence="12" id="KW-0812">Transmembrane</keyword>
<keyword evidence="3 14" id="KW-0645">Protease</keyword>
<comment type="caution">
    <text evidence="14">The sequence shown here is derived from an EMBL/GenBank/DDBJ whole genome shotgun (WGS) entry which is preliminary data.</text>
</comment>
<keyword evidence="12" id="KW-1133">Transmembrane helix</keyword>
<dbReference type="Pfam" id="PF17862">
    <property type="entry name" value="AAA_lid_3"/>
    <property type="match status" value="1"/>
</dbReference>
<keyword evidence="10" id="KW-0175">Coiled coil</keyword>
<dbReference type="FunFam" id="1.10.8.60:FF:000001">
    <property type="entry name" value="ATP-dependent zinc metalloprotease FtsH"/>
    <property type="match status" value="1"/>
</dbReference>
<dbReference type="Pfam" id="PF01434">
    <property type="entry name" value="Peptidase_M41"/>
    <property type="match status" value="1"/>
</dbReference>
<proteinExistence type="inferred from homology"/>
<dbReference type="InterPro" id="IPR037219">
    <property type="entry name" value="Peptidase_M41-like"/>
</dbReference>
<evidence type="ECO:0000256" key="1">
    <source>
        <dbReference type="ARBA" id="ARBA00001947"/>
    </source>
</evidence>
<evidence type="ECO:0000256" key="3">
    <source>
        <dbReference type="ARBA" id="ARBA00022670"/>
    </source>
</evidence>
<organism evidence="14 15">
    <name type="scientific">Desmospora activa DSM 45169</name>
    <dbReference type="NCBI Taxonomy" id="1121389"/>
    <lineage>
        <taxon>Bacteria</taxon>
        <taxon>Bacillati</taxon>
        <taxon>Bacillota</taxon>
        <taxon>Bacilli</taxon>
        <taxon>Bacillales</taxon>
        <taxon>Thermoactinomycetaceae</taxon>
        <taxon>Desmospora</taxon>
    </lineage>
</organism>
<feature type="transmembrane region" description="Helical" evidence="12">
    <location>
        <begin position="16"/>
        <end position="41"/>
    </location>
</feature>
<dbReference type="SUPFAM" id="SSF52540">
    <property type="entry name" value="P-loop containing nucleoside triphosphate hydrolases"/>
    <property type="match status" value="1"/>
</dbReference>
<dbReference type="GO" id="GO:0004176">
    <property type="term" value="F:ATP-dependent peptidase activity"/>
    <property type="evidence" value="ECO:0007669"/>
    <property type="project" value="InterPro"/>
</dbReference>
<dbReference type="GO" id="GO:0016887">
    <property type="term" value="F:ATP hydrolysis activity"/>
    <property type="evidence" value="ECO:0007669"/>
    <property type="project" value="InterPro"/>
</dbReference>
<dbReference type="GO" id="GO:0004222">
    <property type="term" value="F:metalloendopeptidase activity"/>
    <property type="evidence" value="ECO:0007669"/>
    <property type="project" value="InterPro"/>
</dbReference>
<dbReference type="InterPro" id="IPR003959">
    <property type="entry name" value="ATPase_AAA_core"/>
</dbReference>
<evidence type="ECO:0000256" key="11">
    <source>
        <dbReference type="RuleBase" id="RU003651"/>
    </source>
</evidence>
<dbReference type="OrthoDB" id="9809379at2"/>
<dbReference type="Proteomes" id="UP000241639">
    <property type="component" value="Unassembled WGS sequence"/>
</dbReference>
<keyword evidence="4" id="KW-0479">Metal-binding</keyword>
<evidence type="ECO:0000256" key="5">
    <source>
        <dbReference type="ARBA" id="ARBA00022741"/>
    </source>
</evidence>
<keyword evidence="8 11" id="KW-0067">ATP-binding</keyword>
<evidence type="ECO:0000256" key="8">
    <source>
        <dbReference type="ARBA" id="ARBA00022840"/>
    </source>
</evidence>
<reference evidence="14 15" key="1">
    <citation type="submission" date="2018-04" db="EMBL/GenBank/DDBJ databases">
        <title>Genomic Encyclopedia of Archaeal and Bacterial Type Strains, Phase II (KMG-II): from individual species to whole genera.</title>
        <authorList>
            <person name="Goeker M."/>
        </authorList>
    </citation>
    <scope>NUCLEOTIDE SEQUENCE [LARGE SCALE GENOMIC DNA]</scope>
    <source>
        <strain evidence="14 15">DSM 45169</strain>
    </source>
</reference>
<dbReference type="PROSITE" id="PS00674">
    <property type="entry name" value="AAA"/>
    <property type="match status" value="1"/>
</dbReference>
<accession>A0A2T4ZA51</accession>
<dbReference type="AlphaFoldDB" id="A0A2T4ZA51"/>
<gene>
    <name evidence="14" type="ORF">C8J48_1362</name>
</gene>
<dbReference type="SUPFAM" id="SSF140990">
    <property type="entry name" value="FtsH protease domain-like"/>
    <property type="match status" value="1"/>
</dbReference>
<evidence type="ECO:0000256" key="7">
    <source>
        <dbReference type="ARBA" id="ARBA00022833"/>
    </source>
</evidence>
<evidence type="ECO:0000256" key="6">
    <source>
        <dbReference type="ARBA" id="ARBA00022801"/>
    </source>
</evidence>
<dbReference type="FunFam" id="3.40.50.300:FF:001025">
    <property type="entry name" value="ATPase family, AAA domain-containing 2B"/>
    <property type="match status" value="1"/>
</dbReference>
<dbReference type="PANTHER" id="PTHR23076">
    <property type="entry name" value="METALLOPROTEASE M41 FTSH"/>
    <property type="match status" value="1"/>
</dbReference>
<dbReference type="InterPro" id="IPR041569">
    <property type="entry name" value="AAA_lid_3"/>
</dbReference>
<dbReference type="Gene3D" id="1.10.8.60">
    <property type="match status" value="1"/>
</dbReference>
<feature type="domain" description="AAA+ ATPase" evidence="13">
    <location>
        <begin position="97"/>
        <end position="241"/>
    </location>
</feature>
<keyword evidence="7" id="KW-0862">Zinc</keyword>
<evidence type="ECO:0000313" key="14">
    <source>
        <dbReference type="EMBL" id="PTM58772.1"/>
    </source>
</evidence>
<evidence type="ECO:0000256" key="10">
    <source>
        <dbReference type="ARBA" id="ARBA00023054"/>
    </source>
</evidence>
<dbReference type="RefSeq" id="WP_107725530.1">
    <property type="nucleotide sequence ID" value="NZ_PZZP01000001.1"/>
</dbReference>
<keyword evidence="5 11" id="KW-0547">Nucleotide-binding</keyword>
<dbReference type="EMBL" id="PZZP01000001">
    <property type="protein sequence ID" value="PTM58772.1"/>
    <property type="molecule type" value="Genomic_DNA"/>
</dbReference>
<dbReference type="InterPro" id="IPR003593">
    <property type="entry name" value="AAA+_ATPase"/>
</dbReference>
<dbReference type="Pfam" id="PF00004">
    <property type="entry name" value="AAA"/>
    <property type="match status" value="1"/>
</dbReference>
<evidence type="ECO:0000259" key="13">
    <source>
        <dbReference type="SMART" id="SM00382"/>
    </source>
</evidence>
<evidence type="ECO:0000256" key="9">
    <source>
        <dbReference type="ARBA" id="ARBA00023049"/>
    </source>
</evidence>
<dbReference type="InterPro" id="IPR000642">
    <property type="entry name" value="Peptidase_M41"/>
</dbReference>
<dbReference type="InterPro" id="IPR003960">
    <property type="entry name" value="ATPase_AAA_CS"/>
</dbReference>
<keyword evidence="9 14" id="KW-0482">Metalloprotease</keyword>
<dbReference type="Gene3D" id="3.40.50.300">
    <property type="entry name" value="P-loop containing nucleotide triphosphate hydrolases"/>
    <property type="match status" value="1"/>
</dbReference>
<keyword evidence="12" id="KW-0472">Membrane</keyword>
<comment type="similarity">
    <text evidence="11">Belongs to the AAA ATPase family.</text>
</comment>
<comment type="cofactor">
    <cofactor evidence="1">
        <name>Zn(2+)</name>
        <dbReference type="ChEBI" id="CHEBI:29105"/>
    </cofactor>
</comment>
<keyword evidence="6" id="KW-0378">Hydrolase</keyword>
<protein>
    <submittedName>
        <fullName evidence="14">ATP-dependent metalloprotease FtsH</fullName>
    </submittedName>
</protein>
<dbReference type="InterPro" id="IPR027417">
    <property type="entry name" value="P-loop_NTPase"/>
</dbReference>
<evidence type="ECO:0000256" key="4">
    <source>
        <dbReference type="ARBA" id="ARBA00022723"/>
    </source>
</evidence>
<dbReference type="GO" id="GO:0046872">
    <property type="term" value="F:metal ion binding"/>
    <property type="evidence" value="ECO:0007669"/>
    <property type="project" value="UniProtKB-KW"/>
</dbReference>
<keyword evidence="15" id="KW-1185">Reference proteome</keyword>
<dbReference type="GO" id="GO:0006508">
    <property type="term" value="P:proteolysis"/>
    <property type="evidence" value="ECO:0007669"/>
    <property type="project" value="UniProtKB-KW"/>
</dbReference>
<dbReference type="PANTHER" id="PTHR23076:SF97">
    <property type="entry name" value="ATP-DEPENDENT ZINC METALLOPROTEASE YME1L1"/>
    <property type="match status" value="1"/>
</dbReference>
<dbReference type="SMART" id="SM00382">
    <property type="entry name" value="AAA"/>
    <property type="match status" value="1"/>
</dbReference>
<name>A0A2T4ZA51_9BACL</name>
<evidence type="ECO:0000313" key="15">
    <source>
        <dbReference type="Proteomes" id="UP000241639"/>
    </source>
</evidence>
<dbReference type="Gene3D" id="1.20.58.760">
    <property type="entry name" value="Peptidase M41"/>
    <property type="match status" value="1"/>
</dbReference>
<dbReference type="GO" id="GO:0005524">
    <property type="term" value="F:ATP binding"/>
    <property type="evidence" value="ECO:0007669"/>
    <property type="project" value="UniProtKB-KW"/>
</dbReference>
<sequence>MGKGIVVGVVPATLLFLLYLGLSPMPILVLAGIAGLVWVMMGSRSGSGKKKILHSKEAVPTVSFDQIGGQERAKKELREALDFLIHRHHIRQYGIRPLKGILLSGPPGTGKTLMAKAAAHYTDSVFITTSGSEFIEMYVGVGAQRIRELFHKARKEAKKNNKNSAIIFIDEIDVIGGQRAGSQHREYDQTLNQLLTEMDGMTTDRKVQVLVVAATNRKDMLDSALLRPGRFDRHITVDLPDKKARMSILKLHTHNKPLADDVDLEQIGVETFGFSGAQLESLTNEAAIYAMRNGSDKIGQRHLSEAIDKVMMGEKTDREATQEERERVAIHELGHAIVSEWVRPHSVSQVSLAPRGQALGYVRHHPGQDRYLHTRKQIEDQIMICLAGAAAEEQVYKNRSTGAKNDYEQANRFTRALIEAGLSDLGIIDKDLVSNETLHQESVKILKELHVRTVQLLDRYFPVFDAALTILLKEEVLSGEQFRELLKRYMEEPKAVNG</sequence>
<evidence type="ECO:0000256" key="12">
    <source>
        <dbReference type="SAM" id="Phobius"/>
    </source>
</evidence>